<dbReference type="Proteomes" id="UP001500973">
    <property type="component" value="Unassembled WGS sequence"/>
</dbReference>
<keyword evidence="1" id="KW-1133">Transmembrane helix</keyword>
<organism evidence="2 3">
    <name type="scientific">Streptomyces thermospinosisporus</name>
    <dbReference type="NCBI Taxonomy" id="161482"/>
    <lineage>
        <taxon>Bacteria</taxon>
        <taxon>Bacillati</taxon>
        <taxon>Actinomycetota</taxon>
        <taxon>Actinomycetes</taxon>
        <taxon>Kitasatosporales</taxon>
        <taxon>Streptomycetaceae</taxon>
        <taxon>Streptomyces</taxon>
    </lineage>
</organism>
<dbReference type="EMBL" id="BAAAIZ010000077">
    <property type="protein sequence ID" value="GAA1430340.1"/>
    <property type="molecule type" value="Genomic_DNA"/>
</dbReference>
<comment type="caution">
    <text evidence="2">The sequence shown here is derived from an EMBL/GenBank/DDBJ whole genome shotgun (WGS) entry which is preliminary data.</text>
</comment>
<keyword evidence="1" id="KW-0472">Membrane</keyword>
<feature type="transmembrane region" description="Helical" evidence="1">
    <location>
        <begin position="28"/>
        <end position="47"/>
    </location>
</feature>
<protein>
    <recommendedName>
        <fullName evidence="4">MFS transporter</fullName>
    </recommendedName>
</protein>
<evidence type="ECO:0000313" key="2">
    <source>
        <dbReference type="EMBL" id="GAA1430340.1"/>
    </source>
</evidence>
<keyword evidence="3" id="KW-1185">Reference proteome</keyword>
<accession>A0ABN1Z4A9</accession>
<gene>
    <name evidence="2" type="ORF">GCM10009601_47460</name>
</gene>
<proteinExistence type="predicted"/>
<evidence type="ECO:0008006" key="4">
    <source>
        <dbReference type="Google" id="ProtNLM"/>
    </source>
</evidence>
<name>A0ABN1Z4A9_9ACTN</name>
<sequence length="66" mass="6624">MAAELPGRAGDALATAAREAFTSGMQGAAIAGAVVLTAAAALAARSLRGVRDQRDQKETDDVRIAA</sequence>
<reference evidence="2 3" key="1">
    <citation type="journal article" date="2019" name="Int. J. Syst. Evol. Microbiol.">
        <title>The Global Catalogue of Microorganisms (GCM) 10K type strain sequencing project: providing services to taxonomists for standard genome sequencing and annotation.</title>
        <authorList>
            <consortium name="The Broad Institute Genomics Platform"/>
            <consortium name="The Broad Institute Genome Sequencing Center for Infectious Disease"/>
            <person name="Wu L."/>
            <person name="Ma J."/>
        </authorList>
    </citation>
    <scope>NUCLEOTIDE SEQUENCE [LARGE SCALE GENOMIC DNA]</scope>
    <source>
        <strain evidence="2 3">JCM 11756</strain>
    </source>
</reference>
<keyword evidence="1" id="KW-0812">Transmembrane</keyword>
<evidence type="ECO:0000256" key="1">
    <source>
        <dbReference type="SAM" id="Phobius"/>
    </source>
</evidence>
<evidence type="ECO:0000313" key="3">
    <source>
        <dbReference type="Proteomes" id="UP001500973"/>
    </source>
</evidence>